<dbReference type="AlphaFoldDB" id="A0A2J7R5X2"/>
<keyword evidence="2" id="KW-1185">Reference proteome</keyword>
<sequence>MERFHRTLKAVIICHADQHCSEALLLVLGIRTAFKEDLQAKVAELVFGELQVRLPTHGSSEPKCTHVFLLQDTTRRALAPSPSTEAPNSSCYREKTPQILVGGRPATVSTDRVKPAYMLNETHHGTTTATFNPGRNTTCRTITVFARTARSGPHVRLPPRFSS</sequence>
<proteinExistence type="predicted"/>
<dbReference type="PANTHER" id="PTHR38681">
    <property type="entry name" value="RETROVIRUS-RELATED POL POLYPROTEIN FROM TRANSPOSON 412-LIKE PROTEIN-RELATED"/>
    <property type="match status" value="1"/>
</dbReference>
<comment type="caution">
    <text evidence="1">The sequence shown here is derived from an EMBL/GenBank/DDBJ whole genome shotgun (WGS) entry which is preliminary data.</text>
</comment>
<dbReference type="Proteomes" id="UP000235965">
    <property type="component" value="Unassembled WGS sequence"/>
</dbReference>
<evidence type="ECO:0000313" key="2">
    <source>
        <dbReference type="Proteomes" id="UP000235965"/>
    </source>
</evidence>
<evidence type="ECO:0000313" key="1">
    <source>
        <dbReference type="EMBL" id="PNF36231.1"/>
    </source>
</evidence>
<organism evidence="1 2">
    <name type="scientific">Cryptotermes secundus</name>
    <dbReference type="NCBI Taxonomy" id="105785"/>
    <lineage>
        <taxon>Eukaryota</taxon>
        <taxon>Metazoa</taxon>
        <taxon>Ecdysozoa</taxon>
        <taxon>Arthropoda</taxon>
        <taxon>Hexapoda</taxon>
        <taxon>Insecta</taxon>
        <taxon>Pterygota</taxon>
        <taxon>Neoptera</taxon>
        <taxon>Polyneoptera</taxon>
        <taxon>Dictyoptera</taxon>
        <taxon>Blattodea</taxon>
        <taxon>Blattoidea</taxon>
        <taxon>Termitoidae</taxon>
        <taxon>Kalotermitidae</taxon>
        <taxon>Cryptotermitinae</taxon>
        <taxon>Cryptotermes</taxon>
    </lineage>
</organism>
<accession>A0A2J7R5X2</accession>
<reference evidence="1 2" key="1">
    <citation type="submission" date="2017-12" db="EMBL/GenBank/DDBJ databases">
        <title>Hemimetabolous genomes reveal molecular basis of termite eusociality.</title>
        <authorList>
            <person name="Harrison M.C."/>
            <person name="Jongepier E."/>
            <person name="Robertson H.M."/>
            <person name="Arning N."/>
            <person name="Bitard-Feildel T."/>
            <person name="Chao H."/>
            <person name="Childers C.P."/>
            <person name="Dinh H."/>
            <person name="Doddapaneni H."/>
            <person name="Dugan S."/>
            <person name="Gowin J."/>
            <person name="Greiner C."/>
            <person name="Han Y."/>
            <person name="Hu H."/>
            <person name="Hughes D.S.T."/>
            <person name="Huylmans A.-K."/>
            <person name="Kemena C."/>
            <person name="Kremer L.P.M."/>
            <person name="Lee S.L."/>
            <person name="Lopez-Ezquerra A."/>
            <person name="Mallet L."/>
            <person name="Monroy-Kuhn J.M."/>
            <person name="Moser A."/>
            <person name="Murali S.C."/>
            <person name="Muzny D.M."/>
            <person name="Otani S."/>
            <person name="Piulachs M.-D."/>
            <person name="Poelchau M."/>
            <person name="Qu J."/>
            <person name="Schaub F."/>
            <person name="Wada-Katsumata A."/>
            <person name="Worley K.C."/>
            <person name="Xie Q."/>
            <person name="Ylla G."/>
            <person name="Poulsen M."/>
            <person name="Gibbs R.A."/>
            <person name="Schal C."/>
            <person name="Richards S."/>
            <person name="Belles X."/>
            <person name="Korb J."/>
            <person name="Bornberg-Bauer E."/>
        </authorList>
    </citation>
    <scope>NUCLEOTIDE SEQUENCE [LARGE SCALE GENOMIC DNA]</scope>
    <source>
        <tissue evidence="1">Whole body</tissue>
    </source>
</reference>
<dbReference type="OrthoDB" id="422540at2759"/>
<dbReference type="EMBL" id="NEVH01006987">
    <property type="protein sequence ID" value="PNF36231.1"/>
    <property type="molecule type" value="Genomic_DNA"/>
</dbReference>
<dbReference type="InParanoid" id="A0A2J7R5X2"/>
<evidence type="ECO:0008006" key="3">
    <source>
        <dbReference type="Google" id="ProtNLM"/>
    </source>
</evidence>
<gene>
    <name evidence="1" type="ORF">B7P43_G08697</name>
</gene>
<name>A0A2J7R5X2_9NEOP</name>
<protein>
    <recommendedName>
        <fullName evidence="3">Integrase catalytic domain-containing protein</fullName>
    </recommendedName>
</protein>
<dbReference type="PANTHER" id="PTHR38681:SF1">
    <property type="entry name" value="RETROVIRUS-RELATED POL POLYPROTEIN FROM TRANSPOSON 412-LIKE PROTEIN"/>
    <property type="match status" value="1"/>
</dbReference>